<evidence type="ECO:0000259" key="6">
    <source>
        <dbReference type="PROSITE" id="PS50109"/>
    </source>
</evidence>
<feature type="domain" description="Histidine kinase" evidence="6">
    <location>
        <begin position="161"/>
        <end position="374"/>
    </location>
</feature>
<dbReference type="InterPro" id="IPR001610">
    <property type="entry name" value="PAC"/>
</dbReference>
<protein>
    <recommendedName>
        <fullName evidence="2">histidine kinase</fullName>
        <ecNumber evidence="2">2.7.13.3</ecNumber>
    </recommendedName>
</protein>
<gene>
    <name evidence="8" type="ORF">ES677_01815</name>
</gene>
<comment type="caution">
    <text evidence="8">The sequence shown here is derived from an EMBL/GenBank/DDBJ whole genome shotgun (WGS) entry which is preliminary data.</text>
</comment>
<dbReference type="SMART" id="SM00387">
    <property type="entry name" value="HATPase_c"/>
    <property type="match status" value="1"/>
</dbReference>
<dbReference type="PANTHER" id="PTHR43304">
    <property type="entry name" value="PHYTOCHROME-LIKE PROTEIN CPH1"/>
    <property type="match status" value="1"/>
</dbReference>
<dbReference type="PANTHER" id="PTHR43304:SF1">
    <property type="entry name" value="PAC DOMAIN-CONTAINING PROTEIN"/>
    <property type="match status" value="1"/>
</dbReference>
<dbReference type="EC" id="2.7.13.3" evidence="2"/>
<dbReference type="RefSeq" id="WP_148380258.1">
    <property type="nucleotide sequence ID" value="NZ_VSKN01000001.1"/>
</dbReference>
<dbReference type="EMBL" id="VSKN01000001">
    <property type="protein sequence ID" value="TYC18140.1"/>
    <property type="molecule type" value="Genomic_DNA"/>
</dbReference>
<sequence>MHQKTNHKTNHFDAIKWEIALSISKIGMWVYNAKTNSFFFSDSSKDILGCLDDPHFGEDINDWNDLIHPDDRYKYHKDFNDHIQGLKPYYVSKHRIKCKNGAYKWILDKGQVVERDADGNYVRFIGTHIDITDQVETEIKINDALNIATEQNTKLKNFAHIVTHNLKEHAANFESLLGFYDEAEDDTEKNEVINHLNQVAGSLNNTITNLKQIVSVQSKKETNTECLNLNDFIEESLKLLDVIIIKNKAKIYNRVSKNVHIYYNSAYLESIIQNLLSNAIKYKHPDRDPIIRLQSFTKKDCIIIKVSDNGLGIDLDKFGNDVFKLYKTFHTNKNSEGVGLYLIKNQVEAFGGTIAIGSKVNVGTVFTITIPSKKNPT</sequence>
<dbReference type="CDD" id="cd00130">
    <property type="entry name" value="PAS"/>
    <property type="match status" value="1"/>
</dbReference>
<organism evidence="8 9">
    <name type="scientific">Bizionia gelidisalsuginis</name>
    <dbReference type="NCBI Taxonomy" id="291188"/>
    <lineage>
        <taxon>Bacteria</taxon>
        <taxon>Pseudomonadati</taxon>
        <taxon>Bacteroidota</taxon>
        <taxon>Flavobacteriia</taxon>
        <taxon>Flavobacteriales</taxon>
        <taxon>Flavobacteriaceae</taxon>
        <taxon>Bizionia</taxon>
    </lineage>
</organism>
<evidence type="ECO:0000313" key="8">
    <source>
        <dbReference type="EMBL" id="TYC18140.1"/>
    </source>
</evidence>
<keyword evidence="9" id="KW-1185">Reference proteome</keyword>
<keyword evidence="4" id="KW-0808">Transferase</keyword>
<dbReference type="Gene3D" id="3.30.450.20">
    <property type="entry name" value="PAS domain"/>
    <property type="match status" value="1"/>
</dbReference>
<dbReference type="PRINTS" id="PR00344">
    <property type="entry name" value="BCTRLSENSOR"/>
</dbReference>
<dbReference type="SMART" id="SM00086">
    <property type="entry name" value="PAC"/>
    <property type="match status" value="1"/>
</dbReference>
<evidence type="ECO:0000313" key="9">
    <source>
        <dbReference type="Proteomes" id="UP000323621"/>
    </source>
</evidence>
<dbReference type="InterPro" id="IPR004358">
    <property type="entry name" value="Sig_transdc_His_kin-like_C"/>
</dbReference>
<dbReference type="InterPro" id="IPR003594">
    <property type="entry name" value="HATPase_dom"/>
</dbReference>
<dbReference type="Pfam" id="PF02518">
    <property type="entry name" value="HATPase_c"/>
    <property type="match status" value="1"/>
</dbReference>
<dbReference type="Proteomes" id="UP000323621">
    <property type="component" value="Unassembled WGS sequence"/>
</dbReference>
<evidence type="ECO:0000256" key="2">
    <source>
        <dbReference type="ARBA" id="ARBA00012438"/>
    </source>
</evidence>
<accession>A0ABY3MEV6</accession>
<comment type="catalytic activity">
    <reaction evidence="1">
        <text>ATP + protein L-histidine = ADP + protein N-phospho-L-histidine.</text>
        <dbReference type="EC" id="2.7.13.3"/>
    </reaction>
</comment>
<dbReference type="PROSITE" id="PS50113">
    <property type="entry name" value="PAC"/>
    <property type="match status" value="1"/>
</dbReference>
<evidence type="ECO:0000256" key="1">
    <source>
        <dbReference type="ARBA" id="ARBA00000085"/>
    </source>
</evidence>
<evidence type="ECO:0000256" key="4">
    <source>
        <dbReference type="ARBA" id="ARBA00022679"/>
    </source>
</evidence>
<dbReference type="SUPFAM" id="SSF55874">
    <property type="entry name" value="ATPase domain of HSP90 chaperone/DNA topoisomerase II/histidine kinase"/>
    <property type="match status" value="1"/>
</dbReference>
<dbReference type="PROSITE" id="PS50109">
    <property type="entry name" value="HIS_KIN"/>
    <property type="match status" value="1"/>
</dbReference>
<dbReference type="InterPro" id="IPR000014">
    <property type="entry name" value="PAS"/>
</dbReference>
<proteinExistence type="predicted"/>
<evidence type="ECO:0000256" key="5">
    <source>
        <dbReference type="ARBA" id="ARBA00022777"/>
    </source>
</evidence>
<dbReference type="InterPro" id="IPR013655">
    <property type="entry name" value="PAS_fold_3"/>
</dbReference>
<dbReference type="InterPro" id="IPR000700">
    <property type="entry name" value="PAS-assoc_C"/>
</dbReference>
<evidence type="ECO:0000259" key="7">
    <source>
        <dbReference type="PROSITE" id="PS50113"/>
    </source>
</evidence>
<evidence type="ECO:0000256" key="3">
    <source>
        <dbReference type="ARBA" id="ARBA00022553"/>
    </source>
</evidence>
<dbReference type="Gene3D" id="3.30.565.10">
    <property type="entry name" value="Histidine kinase-like ATPase, C-terminal domain"/>
    <property type="match status" value="1"/>
</dbReference>
<keyword evidence="3" id="KW-0597">Phosphoprotein</keyword>
<name>A0ABY3MEV6_9FLAO</name>
<reference evidence="8 9" key="1">
    <citation type="submission" date="2019-08" db="EMBL/GenBank/DDBJ databases">
        <title>Genomes of Antarctic Bizionia species.</title>
        <authorList>
            <person name="Bowman J.P."/>
        </authorList>
    </citation>
    <scope>NUCLEOTIDE SEQUENCE [LARGE SCALE GENOMIC DNA]</scope>
    <source>
        <strain evidence="8 9">IC164</strain>
    </source>
</reference>
<dbReference type="SUPFAM" id="SSF55785">
    <property type="entry name" value="PYP-like sensor domain (PAS domain)"/>
    <property type="match status" value="1"/>
</dbReference>
<feature type="domain" description="PAC" evidence="7">
    <location>
        <begin position="90"/>
        <end position="143"/>
    </location>
</feature>
<dbReference type="InterPro" id="IPR035965">
    <property type="entry name" value="PAS-like_dom_sf"/>
</dbReference>
<dbReference type="InterPro" id="IPR052162">
    <property type="entry name" value="Sensor_kinase/Photoreceptor"/>
</dbReference>
<dbReference type="Pfam" id="PF08447">
    <property type="entry name" value="PAS_3"/>
    <property type="match status" value="1"/>
</dbReference>
<dbReference type="InterPro" id="IPR005467">
    <property type="entry name" value="His_kinase_dom"/>
</dbReference>
<keyword evidence="5" id="KW-0418">Kinase</keyword>
<dbReference type="NCBIfam" id="TIGR00229">
    <property type="entry name" value="sensory_box"/>
    <property type="match status" value="1"/>
</dbReference>
<dbReference type="InterPro" id="IPR036890">
    <property type="entry name" value="HATPase_C_sf"/>
</dbReference>